<keyword evidence="3" id="KW-0540">Nuclease</keyword>
<keyword evidence="6" id="KW-0460">Magnesium</keyword>
<dbReference type="PANTHER" id="PTHR33653:SF1">
    <property type="entry name" value="RIBONUCLEASE VAPC2"/>
    <property type="match status" value="1"/>
</dbReference>
<comment type="cofactor">
    <cofactor evidence="1">
        <name>Mg(2+)</name>
        <dbReference type="ChEBI" id="CHEBI:18420"/>
    </cofactor>
</comment>
<evidence type="ECO:0000256" key="7">
    <source>
        <dbReference type="ARBA" id="ARBA00038093"/>
    </source>
</evidence>
<evidence type="ECO:0000256" key="4">
    <source>
        <dbReference type="ARBA" id="ARBA00022723"/>
    </source>
</evidence>
<dbReference type="InterPro" id="IPR029060">
    <property type="entry name" value="PIN-like_dom_sf"/>
</dbReference>
<evidence type="ECO:0000313" key="9">
    <source>
        <dbReference type="EMBL" id="MFC6014254.1"/>
    </source>
</evidence>
<dbReference type="Gene3D" id="3.40.50.1010">
    <property type="entry name" value="5'-nuclease"/>
    <property type="match status" value="1"/>
</dbReference>
<dbReference type="InterPro" id="IPR002716">
    <property type="entry name" value="PIN_dom"/>
</dbReference>
<dbReference type="RefSeq" id="WP_378609492.1">
    <property type="nucleotide sequence ID" value="NZ_JBHSQN010000015.1"/>
</dbReference>
<protein>
    <submittedName>
        <fullName evidence="9">PIN domain-containing protein</fullName>
    </submittedName>
</protein>
<comment type="similarity">
    <text evidence="7">Belongs to the PINc/VapC protein family.</text>
</comment>
<accession>A0ABW1JZ97</accession>
<evidence type="ECO:0000313" key="10">
    <source>
        <dbReference type="Proteomes" id="UP001596223"/>
    </source>
</evidence>
<gene>
    <name evidence="9" type="ORF">ACFP3H_24640</name>
</gene>
<keyword evidence="10" id="KW-1185">Reference proteome</keyword>
<dbReference type="InterPro" id="IPR050556">
    <property type="entry name" value="Type_II_TA_system_RNase"/>
</dbReference>
<comment type="caution">
    <text evidence="9">The sequence shown here is derived from an EMBL/GenBank/DDBJ whole genome shotgun (WGS) entry which is preliminary data.</text>
</comment>
<name>A0ABW1JZ97_9NOCA</name>
<dbReference type="PANTHER" id="PTHR33653">
    <property type="entry name" value="RIBONUCLEASE VAPC2"/>
    <property type="match status" value="1"/>
</dbReference>
<dbReference type="Pfam" id="PF01850">
    <property type="entry name" value="PIN"/>
    <property type="match status" value="1"/>
</dbReference>
<evidence type="ECO:0000256" key="5">
    <source>
        <dbReference type="ARBA" id="ARBA00022801"/>
    </source>
</evidence>
<reference evidence="10" key="1">
    <citation type="journal article" date="2019" name="Int. J. Syst. Evol. Microbiol.">
        <title>The Global Catalogue of Microorganisms (GCM) 10K type strain sequencing project: providing services to taxonomists for standard genome sequencing and annotation.</title>
        <authorList>
            <consortium name="The Broad Institute Genomics Platform"/>
            <consortium name="The Broad Institute Genome Sequencing Center for Infectious Disease"/>
            <person name="Wu L."/>
            <person name="Ma J."/>
        </authorList>
    </citation>
    <scope>NUCLEOTIDE SEQUENCE [LARGE SCALE GENOMIC DNA]</scope>
    <source>
        <strain evidence="10">CCUG 36956</strain>
    </source>
</reference>
<evidence type="ECO:0000256" key="2">
    <source>
        <dbReference type="ARBA" id="ARBA00022649"/>
    </source>
</evidence>
<keyword evidence="4" id="KW-0479">Metal-binding</keyword>
<feature type="domain" description="PIN" evidence="8">
    <location>
        <begin position="30"/>
        <end position="73"/>
    </location>
</feature>
<keyword evidence="5" id="KW-0378">Hydrolase</keyword>
<organism evidence="9 10">
    <name type="scientific">Nocardia lasii</name>
    <dbReference type="NCBI Taxonomy" id="1616107"/>
    <lineage>
        <taxon>Bacteria</taxon>
        <taxon>Bacillati</taxon>
        <taxon>Actinomycetota</taxon>
        <taxon>Actinomycetes</taxon>
        <taxon>Mycobacteriales</taxon>
        <taxon>Nocardiaceae</taxon>
        <taxon>Nocardia</taxon>
    </lineage>
</organism>
<evidence type="ECO:0000256" key="1">
    <source>
        <dbReference type="ARBA" id="ARBA00001946"/>
    </source>
</evidence>
<sequence>MTKLRKKRLLGELFGWAPIPERVWTRTPEVQQLLTEQGKHRSAGAADLLIAATAEASRVTVLHYDRDFETLAEVTGQPTQWIAPPGTIS</sequence>
<keyword evidence="2" id="KW-1277">Toxin-antitoxin system</keyword>
<evidence type="ECO:0000256" key="3">
    <source>
        <dbReference type="ARBA" id="ARBA00022722"/>
    </source>
</evidence>
<dbReference type="EMBL" id="JBHSQN010000015">
    <property type="protein sequence ID" value="MFC6014254.1"/>
    <property type="molecule type" value="Genomic_DNA"/>
</dbReference>
<proteinExistence type="inferred from homology"/>
<dbReference type="SUPFAM" id="SSF88723">
    <property type="entry name" value="PIN domain-like"/>
    <property type="match status" value="1"/>
</dbReference>
<evidence type="ECO:0000259" key="8">
    <source>
        <dbReference type="Pfam" id="PF01850"/>
    </source>
</evidence>
<evidence type="ECO:0000256" key="6">
    <source>
        <dbReference type="ARBA" id="ARBA00022842"/>
    </source>
</evidence>
<dbReference type="Proteomes" id="UP001596223">
    <property type="component" value="Unassembled WGS sequence"/>
</dbReference>